<dbReference type="Proteomes" id="UP000192569">
    <property type="component" value="Chromosome I"/>
</dbReference>
<protein>
    <submittedName>
        <fullName evidence="1">Uncharacterized protein</fullName>
    </submittedName>
</protein>
<dbReference type="EMBL" id="LT838272">
    <property type="protein sequence ID" value="SMB99184.1"/>
    <property type="molecule type" value="Genomic_DNA"/>
</dbReference>
<dbReference type="STRING" id="698762.SAMN00808754_2788"/>
<accession>A0A1W1W257</accession>
<keyword evidence="2" id="KW-1185">Reference proteome</keyword>
<dbReference type="AlphaFoldDB" id="A0A1W1W257"/>
<organism evidence="1 2">
    <name type="scientific">Thermanaeromonas toyohensis ToBE</name>
    <dbReference type="NCBI Taxonomy" id="698762"/>
    <lineage>
        <taxon>Bacteria</taxon>
        <taxon>Bacillati</taxon>
        <taxon>Bacillota</taxon>
        <taxon>Clostridia</taxon>
        <taxon>Neomoorellales</taxon>
        <taxon>Neomoorellaceae</taxon>
        <taxon>Thermanaeromonas</taxon>
    </lineage>
</organism>
<proteinExistence type="predicted"/>
<evidence type="ECO:0000313" key="2">
    <source>
        <dbReference type="Proteomes" id="UP000192569"/>
    </source>
</evidence>
<evidence type="ECO:0000313" key="1">
    <source>
        <dbReference type="EMBL" id="SMB99184.1"/>
    </source>
</evidence>
<sequence length="79" mass="9050">MGKGAKRLQEKVMASFVVRIMYEAGNEQIPWRIIIHHVQSGTVYHLTGIDKIPSLFQQIVEKEKALAHNKVIPLDTRKI</sequence>
<name>A0A1W1W257_9FIRM</name>
<gene>
    <name evidence="1" type="ORF">SAMN00808754_2788</name>
</gene>
<reference evidence="1 2" key="1">
    <citation type="submission" date="2017-04" db="EMBL/GenBank/DDBJ databases">
        <authorList>
            <person name="Afonso C.L."/>
            <person name="Miller P.J."/>
            <person name="Scott M.A."/>
            <person name="Spackman E."/>
            <person name="Goraichik I."/>
            <person name="Dimitrov K.M."/>
            <person name="Suarez D.L."/>
            <person name="Swayne D.E."/>
        </authorList>
    </citation>
    <scope>NUCLEOTIDE SEQUENCE [LARGE SCALE GENOMIC DNA]</scope>
    <source>
        <strain evidence="1 2">ToBE</strain>
    </source>
</reference>